<proteinExistence type="predicted"/>
<dbReference type="PANTHER" id="PTHR47197:SF3">
    <property type="entry name" value="DIHYDRO-HEME D1 DEHYDROGENASE"/>
    <property type="match status" value="1"/>
</dbReference>
<organism evidence="1 2">
    <name type="scientific">Paenibacillus gyeongsangnamensis</name>
    <dbReference type="NCBI Taxonomy" id="3388067"/>
    <lineage>
        <taxon>Bacteria</taxon>
        <taxon>Bacillati</taxon>
        <taxon>Bacillota</taxon>
        <taxon>Bacilli</taxon>
        <taxon>Bacillales</taxon>
        <taxon>Paenibacillaceae</taxon>
        <taxon>Paenibacillus</taxon>
    </lineage>
</organism>
<dbReference type="RefSeq" id="WP_269879853.1">
    <property type="nucleotide sequence ID" value="NZ_JAQAGZ010000002.1"/>
</dbReference>
<dbReference type="InterPro" id="IPR051200">
    <property type="entry name" value="Host-pathogen_enzymatic-act"/>
</dbReference>
<dbReference type="Proteomes" id="UP001527882">
    <property type="component" value="Unassembled WGS sequence"/>
</dbReference>
<dbReference type="SUPFAM" id="SSF51004">
    <property type="entry name" value="C-terminal (heme d1) domain of cytochrome cd1-nitrite reductase"/>
    <property type="match status" value="1"/>
</dbReference>
<reference evidence="1 2" key="1">
    <citation type="submission" date="2022-12" db="EMBL/GenBank/DDBJ databases">
        <title>Draft genome sequence of Paenibacillus sp. dW9.</title>
        <authorList>
            <person name="Choi E.-W."/>
            <person name="Kim D.-U."/>
        </authorList>
    </citation>
    <scope>NUCLEOTIDE SEQUENCE [LARGE SCALE GENOMIC DNA]</scope>
    <source>
        <strain evidence="2">dW9</strain>
    </source>
</reference>
<gene>
    <name evidence="1" type="ORF">O9H85_03195</name>
</gene>
<dbReference type="PROSITE" id="PS51257">
    <property type="entry name" value="PROKAR_LIPOPROTEIN"/>
    <property type="match status" value="1"/>
</dbReference>
<name>A0ABT4Q3N8_9BACL</name>
<evidence type="ECO:0000313" key="1">
    <source>
        <dbReference type="EMBL" id="MCZ8511457.1"/>
    </source>
</evidence>
<sequence length="349" mass="37855">MNLIKGSIAGLLIIGVLSACGTQQKQNSSSNPPVQITKTENKDNYSLIGAAASPPMGDGNGNLLIYQLSKQEKTSIPLETGSNAFRIGIYDNKAYVPTLQGKTYVIDLKTNKTIQTIQTEQGARIADISEQEKILLITGPKNVVAYSLPDLQVKWKLDQGGNTLAITDNVAYLSGNNRKDTLVINLADGSIKNKIEAGRVEDSIYDKQLHSLWLADWFTGNMTVVDTTNNKVVTVIKTSEGDPNISPQTMNSVKSAFMQLAVDPNGKHVYAAGFSGNIQVFDANDNKFLESIPIASDGRLSGLTISPTGDYAYTTIENKKETAIVSLSTKKITQTISDLAANRWFMTKK</sequence>
<evidence type="ECO:0000313" key="2">
    <source>
        <dbReference type="Proteomes" id="UP001527882"/>
    </source>
</evidence>
<protein>
    <submittedName>
        <fullName evidence="1">Uncharacterized protein</fullName>
    </submittedName>
</protein>
<dbReference type="InterPro" id="IPR011048">
    <property type="entry name" value="Haem_d1_sf"/>
</dbReference>
<dbReference type="PANTHER" id="PTHR47197">
    <property type="entry name" value="PROTEIN NIRF"/>
    <property type="match status" value="1"/>
</dbReference>
<keyword evidence="2" id="KW-1185">Reference proteome</keyword>
<accession>A0ABT4Q3N8</accession>
<dbReference type="Gene3D" id="2.130.10.10">
    <property type="entry name" value="YVTN repeat-like/Quinoprotein amine dehydrogenase"/>
    <property type="match status" value="2"/>
</dbReference>
<comment type="caution">
    <text evidence="1">The sequence shown here is derived from an EMBL/GenBank/DDBJ whole genome shotgun (WGS) entry which is preliminary data.</text>
</comment>
<dbReference type="EMBL" id="JAQAGZ010000002">
    <property type="protein sequence ID" value="MCZ8511457.1"/>
    <property type="molecule type" value="Genomic_DNA"/>
</dbReference>
<dbReference type="InterPro" id="IPR015943">
    <property type="entry name" value="WD40/YVTN_repeat-like_dom_sf"/>
</dbReference>